<evidence type="ECO:0000313" key="1">
    <source>
        <dbReference type="EMBL" id="KAH3755886.1"/>
    </source>
</evidence>
<proteinExistence type="predicted"/>
<dbReference type="EMBL" id="JAIWYP010000010">
    <property type="protein sequence ID" value="KAH3755886.1"/>
    <property type="molecule type" value="Genomic_DNA"/>
</dbReference>
<dbReference type="Proteomes" id="UP000828390">
    <property type="component" value="Unassembled WGS sequence"/>
</dbReference>
<evidence type="ECO:0000313" key="2">
    <source>
        <dbReference type="Proteomes" id="UP000828390"/>
    </source>
</evidence>
<reference evidence="1" key="2">
    <citation type="submission" date="2020-11" db="EMBL/GenBank/DDBJ databases">
        <authorList>
            <person name="McCartney M.A."/>
            <person name="Auch B."/>
            <person name="Kono T."/>
            <person name="Mallez S."/>
            <person name="Becker A."/>
            <person name="Gohl D.M."/>
            <person name="Silverstein K.A.T."/>
            <person name="Koren S."/>
            <person name="Bechman K.B."/>
            <person name="Herman A."/>
            <person name="Abrahante J.E."/>
            <person name="Garbe J."/>
        </authorList>
    </citation>
    <scope>NUCLEOTIDE SEQUENCE</scope>
    <source>
        <strain evidence="1">Duluth1</strain>
        <tissue evidence="1">Whole animal</tissue>
    </source>
</reference>
<keyword evidence="2" id="KW-1185">Reference proteome</keyword>
<reference evidence="1" key="1">
    <citation type="journal article" date="2019" name="bioRxiv">
        <title>The Genome of the Zebra Mussel, Dreissena polymorpha: A Resource for Invasive Species Research.</title>
        <authorList>
            <person name="McCartney M.A."/>
            <person name="Auch B."/>
            <person name="Kono T."/>
            <person name="Mallez S."/>
            <person name="Zhang Y."/>
            <person name="Obille A."/>
            <person name="Becker A."/>
            <person name="Abrahante J.E."/>
            <person name="Garbe J."/>
            <person name="Badalamenti J.P."/>
            <person name="Herman A."/>
            <person name="Mangelson H."/>
            <person name="Liachko I."/>
            <person name="Sullivan S."/>
            <person name="Sone E.D."/>
            <person name="Koren S."/>
            <person name="Silverstein K.A.T."/>
            <person name="Beckman K.B."/>
            <person name="Gohl D.M."/>
        </authorList>
    </citation>
    <scope>NUCLEOTIDE SEQUENCE</scope>
    <source>
        <strain evidence="1">Duluth1</strain>
        <tissue evidence="1">Whole animal</tissue>
    </source>
</reference>
<dbReference type="AlphaFoldDB" id="A0A9D4DUY9"/>
<accession>A0A9D4DUY9</accession>
<organism evidence="1 2">
    <name type="scientific">Dreissena polymorpha</name>
    <name type="common">Zebra mussel</name>
    <name type="synonym">Mytilus polymorpha</name>
    <dbReference type="NCBI Taxonomy" id="45954"/>
    <lineage>
        <taxon>Eukaryota</taxon>
        <taxon>Metazoa</taxon>
        <taxon>Spiralia</taxon>
        <taxon>Lophotrochozoa</taxon>
        <taxon>Mollusca</taxon>
        <taxon>Bivalvia</taxon>
        <taxon>Autobranchia</taxon>
        <taxon>Heteroconchia</taxon>
        <taxon>Euheterodonta</taxon>
        <taxon>Imparidentia</taxon>
        <taxon>Neoheterodontei</taxon>
        <taxon>Myida</taxon>
        <taxon>Dreissenoidea</taxon>
        <taxon>Dreissenidae</taxon>
        <taxon>Dreissena</taxon>
    </lineage>
</organism>
<comment type="caution">
    <text evidence="1">The sequence shown here is derived from an EMBL/GenBank/DDBJ whole genome shotgun (WGS) entry which is preliminary data.</text>
</comment>
<protein>
    <submittedName>
        <fullName evidence="1">Uncharacterized protein</fullName>
    </submittedName>
</protein>
<name>A0A9D4DUY9_DREPO</name>
<sequence length="266" mass="29829">MVHDLLVFFLRVEKIGWGPNSYLEECGLKALSHVGGEITCIAGKVLEVIFGLLPNTRTRNVSLRFTLQDVVNQNDEHPEEDNGYATDGGNSSFSPSKDGFIAIQIPIKQVSEMILNIDATLNATDKGHVINYSVLAKFDPTQEMEEFRADMIGRLTEGVKGLDIKLLAHALNDARASGLHRNRKVVELFRKACARHNYLLRYLKCIKAIEQISNIDIASLRSMNRPDDRLVYVLCETMVLLGKDLSRIVTWEDIQPHLTILGGQKN</sequence>
<gene>
    <name evidence="1" type="ORF">DPMN_190585</name>
</gene>